<dbReference type="InterPro" id="IPR016181">
    <property type="entry name" value="Acyl_CoA_acyltransferase"/>
</dbReference>
<name>A0AAD4CLM6_ASPNN</name>
<reference evidence="4" key="2">
    <citation type="submission" date="2020-02" db="EMBL/GenBank/DDBJ databases">
        <authorList>
            <person name="Gilchrist C.L.M."/>
            <person name="Chooi Y.-H."/>
        </authorList>
    </citation>
    <scope>NUCLEOTIDE SEQUENCE</scope>
    <source>
        <strain evidence="4">MST-FP2251</strain>
    </source>
</reference>
<dbReference type="InterPro" id="IPR000182">
    <property type="entry name" value="GNAT_dom"/>
</dbReference>
<evidence type="ECO:0000256" key="2">
    <source>
        <dbReference type="ARBA" id="ARBA00023315"/>
    </source>
</evidence>
<dbReference type="PANTHER" id="PTHR10908">
    <property type="entry name" value="SEROTONIN N-ACETYLTRANSFERASE"/>
    <property type="match status" value="1"/>
</dbReference>
<comment type="caution">
    <text evidence="4">The sequence shown here is derived from an EMBL/GenBank/DDBJ whole genome shotgun (WGS) entry which is preliminary data.</text>
</comment>
<dbReference type="EMBL" id="VCAU01000045">
    <property type="protein sequence ID" value="KAF9888607.1"/>
    <property type="molecule type" value="Genomic_DNA"/>
</dbReference>
<accession>A0AAD4CLM6</accession>
<sequence length="200" mass="21770">MSSTTQFPSLPGLNAFLRPLSVSDTKSCTTVESAFPEHERCSEEKFIYRLNQTPELCLGLFIKAKDNERLIGHVIANRTSFKTATDGSMLMPESWRSLAPHDVSLCEGEIIGNDPAGGTVAIHSVAISPEYQGKGVGRALVKAYVQYIREANVVADRIVLIAHGHLIGFYEAAGFHNFGPSPCQFAGGGWFDMVILLDPN</sequence>
<dbReference type="PANTHER" id="PTHR10908:SF0">
    <property type="entry name" value="SEROTONIN N-ACETYLTRANSFERASE"/>
    <property type="match status" value="1"/>
</dbReference>
<evidence type="ECO:0000256" key="1">
    <source>
        <dbReference type="ARBA" id="ARBA00022679"/>
    </source>
</evidence>
<dbReference type="SUPFAM" id="SSF55729">
    <property type="entry name" value="Acyl-CoA N-acyltransferases (Nat)"/>
    <property type="match status" value="1"/>
</dbReference>
<evidence type="ECO:0000259" key="3">
    <source>
        <dbReference type="PROSITE" id="PS51186"/>
    </source>
</evidence>
<protein>
    <recommendedName>
        <fullName evidence="3">N-acetyltransferase domain-containing protein</fullName>
    </recommendedName>
</protein>
<dbReference type="PROSITE" id="PS51186">
    <property type="entry name" value="GNAT"/>
    <property type="match status" value="1"/>
</dbReference>
<evidence type="ECO:0000313" key="5">
    <source>
        <dbReference type="Proteomes" id="UP001194746"/>
    </source>
</evidence>
<keyword evidence="5" id="KW-1185">Reference proteome</keyword>
<reference evidence="4" key="1">
    <citation type="journal article" date="2019" name="Beilstein J. Org. Chem.">
        <title>Nanangenines: drimane sesquiterpenoids as the dominant metabolite cohort of a novel Australian fungus, Aspergillus nanangensis.</title>
        <authorList>
            <person name="Lacey H.J."/>
            <person name="Gilchrist C.L.M."/>
            <person name="Crombie A."/>
            <person name="Kalaitzis J.A."/>
            <person name="Vuong D."/>
            <person name="Rutledge P.J."/>
            <person name="Turner P."/>
            <person name="Pitt J.I."/>
            <person name="Lacey E."/>
            <person name="Chooi Y.H."/>
            <person name="Piggott A.M."/>
        </authorList>
    </citation>
    <scope>NUCLEOTIDE SEQUENCE</scope>
    <source>
        <strain evidence="4">MST-FP2251</strain>
    </source>
</reference>
<keyword evidence="2" id="KW-0012">Acyltransferase</keyword>
<dbReference type="GO" id="GO:0005737">
    <property type="term" value="C:cytoplasm"/>
    <property type="evidence" value="ECO:0007669"/>
    <property type="project" value="TreeGrafter"/>
</dbReference>
<dbReference type="Gene3D" id="3.40.630.30">
    <property type="match status" value="1"/>
</dbReference>
<dbReference type="CDD" id="cd04301">
    <property type="entry name" value="NAT_SF"/>
    <property type="match status" value="1"/>
</dbReference>
<proteinExistence type="predicted"/>
<organism evidence="4 5">
    <name type="scientific">Aspergillus nanangensis</name>
    <dbReference type="NCBI Taxonomy" id="2582783"/>
    <lineage>
        <taxon>Eukaryota</taxon>
        <taxon>Fungi</taxon>
        <taxon>Dikarya</taxon>
        <taxon>Ascomycota</taxon>
        <taxon>Pezizomycotina</taxon>
        <taxon>Eurotiomycetes</taxon>
        <taxon>Eurotiomycetidae</taxon>
        <taxon>Eurotiales</taxon>
        <taxon>Aspergillaceae</taxon>
        <taxon>Aspergillus</taxon>
        <taxon>Aspergillus subgen. Circumdati</taxon>
    </lineage>
</organism>
<gene>
    <name evidence="4" type="ORF">FE257_008539</name>
</gene>
<keyword evidence="1" id="KW-0808">Transferase</keyword>
<dbReference type="AlphaFoldDB" id="A0AAD4CLM6"/>
<dbReference type="Proteomes" id="UP001194746">
    <property type="component" value="Unassembled WGS sequence"/>
</dbReference>
<evidence type="ECO:0000313" key="4">
    <source>
        <dbReference type="EMBL" id="KAF9888607.1"/>
    </source>
</evidence>
<dbReference type="InterPro" id="IPR051635">
    <property type="entry name" value="SNAT-like"/>
</dbReference>
<feature type="domain" description="N-acetyltransferase" evidence="3">
    <location>
        <begin position="15"/>
        <end position="198"/>
    </location>
</feature>
<dbReference type="Pfam" id="PF00583">
    <property type="entry name" value="Acetyltransf_1"/>
    <property type="match status" value="1"/>
</dbReference>
<dbReference type="GO" id="GO:0004059">
    <property type="term" value="F:aralkylamine N-acetyltransferase activity"/>
    <property type="evidence" value="ECO:0007669"/>
    <property type="project" value="TreeGrafter"/>
</dbReference>